<dbReference type="PANTHER" id="PTHR11086">
    <property type="entry name" value="DEOXYCYTIDYLATE DEAMINASE-RELATED"/>
    <property type="match status" value="1"/>
</dbReference>
<dbReference type="PANTHER" id="PTHR11086:SF18">
    <property type="entry name" value="DEOXYCYTIDYLATE DEAMINASE"/>
    <property type="match status" value="1"/>
</dbReference>
<name>A0A7R8ZQN2_9CRUS</name>
<evidence type="ECO:0000313" key="2">
    <source>
        <dbReference type="EMBL" id="CAD7228027.1"/>
    </source>
</evidence>
<dbReference type="AlphaFoldDB" id="A0A7R8ZQN2"/>
<protein>
    <submittedName>
        <fullName evidence="2">Uncharacterized protein</fullName>
    </submittedName>
</protein>
<accession>A0A7R8ZQN2</accession>
<gene>
    <name evidence="2" type="ORF">CTOB1V02_LOCUS5918</name>
</gene>
<evidence type="ECO:0000256" key="1">
    <source>
        <dbReference type="ARBA" id="ARBA00022801"/>
    </source>
</evidence>
<dbReference type="SUPFAM" id="SSF53927">
    <property type="entry name" value="Cytidine deaminase-like"/>
    <property type="match status" value="1"/>
</dbReference>
<organism evidence="2">
    <name type="scientific">Cyprideis torosa</name>
    <dbReference type="NCBI Taxonomy" id="163714"/>
    <lineage>
        <taxon>Eukaryota</taxon>
        <taxon>Metazoa</taxon>
        <taxon>Ecdysozoa</taxon>
        <taxon>Arthropoda</taxon>
        <taxon>Crustacea</taxon>
        <taxon>Oligostraca</taxon>
        <taxon>Ostracoda</taxon>
        <taxon>Podocopa</taxon>
        <taxon>Podocopida</taxon>
        <taxon>Cytherocopina</taxon>
        <taxon>Cytheroidea</taxon>
        <taxon>Cytherideidae</taxon>
        <taxon>Cyprideis</taxon>
    </lineage>
</organism>
<dbReference type="OrthoDB" id="6710946at2759"/>
<proteinExistence type="predicted"/>
<dbReference type="InterPro" id="IPR015517">
    <property type="entry name" value="dCMP_deaminase-rel"/>
</dbReference>
<sequence>MFEDSRRPRENYLEWDEYFMAVACLSSMRSKDPASQVGACIVNQVSWAYDSFLLDLRNVLPRRNRYERLRECTPQVEP</sequence>
<dbReference type="InterPro" id="IPR016193">
    <property type="entry name" value="Cytidine_deaminase-like"/>
</dbReference>
<dbReference type="GO" id="GO:0005737">
    <property type="term" value="C:cytoplasm"/>
    <property type="evidence" value="ECO:0007669"/>
    <property type="project" value="TreeGrafter"/>
</dbReference>
<dbReference type="Gene3D" id="3.40.140.10">
    <property type="entry name" value="Cytidine Deaminase, domain 2"/>
    <property type="match status" value="1"/>
</dbReference>
<keyword evidence="1" id="KW-0378">Hydrolase</keyword>
<reference evidence="2" key="1">
    <citation type="submission" date="2020-11" db="EMBL/GenBank/DDBJ databases">
        <authorList>
            <person name="Tran Van P."/>
        </authorList>
    </citation>
    <scope>NUCLEOTIDE SEQUENCE</scope>
</reference>
<dbReference type="EMBL" id="OB661350">
    <property type="protein sequence ID" value="CAD7228027.1"/>
    <property type="molecule type" value="Genomic_DNA"/>
</dbReference>
<dbReference type="GO" id="GO:0004132">
    <property type="term" value="F:dCMP deaminase activity"/>
    <property type="evidence" value="ECO:0007669"/>
    <property type="project" value="TreeGrafter"/>
</dbReference>